<feature type="compositionally biased region" description="Basic residues" evidence="4">
    <location>
        <begin position="102"/>
        <end position="115"/>
    </location>
</feature>
<dbReference type="Proteomes" id="UP000829999">
    <property type="component" value="Chromosome 28"/>
</dbReference>
<keyword evidence="2" id="KW-0677">Repeat</keyword>
<name>A0A9R0EB43_SPOFR</name>
<evidence type="ECO:0000313" key="6">
    <source>
        <dbReference type="RefSeq" id="XP_050562049.1"/>
    </source>
</evidence>
<dbReference type="SUPFAM" id="SSF50978">
    <property type="entry name" value="WD40 repeat-like"/>
    <property type="match status" value="1"/>
</dbReference>
<dbReference type="Gene3D" id="2.130.10.10">
    <property type="entry name" value="YVTN repeat-like/Quinoprotein amine dehydrogenase"/>
    <property type="match status" value="1"/>
</dbReference>
<evidence type="ECO:0000256" key="2">
    <source>
        <dbReference type="ARBA" id="ARBA00022737"/>
    </source>
</evidence>
<reference evidence="6" key="1">
    <citation type="submission" date="2025-08" db="UniProtKB">
        <authorList>
            <consortium name="RefSeq"/>
        </authorList>
    </citation>
    <scope>IDENTIFICATION</scope>
    <source>
        <tissue evidence="6">Whole larval tissue</tissue>
    </source>
</reference>
<feature type="repeat" description="WD" evidence="3">
    <location>
        <begin position="287"/>
        <end position="328"/>
    </location>
</feature>
<dbReference type="OrthoDB" id="4869960at2759"/>
<dbReference type="InterPro" id="IPR001680">
    <property type="entry name" value="WD40_rpt"/>
</dbReference>
<evidence type="ECO:0000256" key="1">
    <source>
        <dbReference type="ARBA" id="ARBA00022574"/>
    </source>
</evidence>
<feature type="compositionally biased region" description="Basic and acidic residues" evidence="4">
    <location>
        <begin position="116"/>
        <end position="129"/>
    </location>
</feature>
<feature type="compositionally biased region" description="Basic and acidic residues" evidence="4">
    <location>
        <begin position="56"/>
        <end position="71"/>
    </location>
</feature>
<protein>
    <submittedName>
        <fullName evidence="6">DDB1- and CUL4-associated factor 8 isoform X1</fullName>
    </submittedName>
</protein>
<dbReference type="GeneID" id="118265407"/>
<dbReference type="SMART" id="SM00320">
    <property type="entry name" value="WD40"/>
    <property type="match status" value="7"/>
</dbReference>
<accession>A0A9R0EB43</accession>
<keyword evidence="1 3" id="KW-0853">WD repeat</keyword>
<dbReference type="PROSITE" id="PS50294">
    <property type="entry name" value="WD_REPEATS_REGION"/>
    <property type="match status" value="1"/>
</dbReference>
<dbReference type="AlphaFoldDB" id="A0A9R0EB43"/>
<evidence type="ECO:0000256" key="4">
    <source>
        <dbReference type="SAM" id="MobiDB-lite"/>
    </source>
</evidence>
<organism evidence="5 6">
    <name type="scientific">Spodoptera frugiperda</name>
    <name type="common">Fall armyworm</name>
    <dbReference type="NCBI Taxonomy" id="7108"/>
    <lineage>
        <taxon>Eukaryota</taxon>
        <taxon>Metazoa</taxon>
        <taxon>Ecdysozoa</taxon>
        <taxon>Arthropoda</taxon>
        <taxon>Hexapoda</taxon>
        <taxon>Insecta</taxon>
        <taxon>Pterygota</taxon>
        <taxon>Neoptera</taxon>
        <taxon>Endopterygota</taxon>
        <taxon>Lepidoptera</taxon>
        <taxon>Glossata</taxon>
        <taxon>Ditrysia</taxon>
        <taxon>Noctuoidea</taxon>
        <taxon>Noctuidae</taxon>
        <taxon>Amphipyrinae</taxon>
        <taxon>Spodoptera</taxon>
    </lineage>
</organism>
<keyword evidence="5" id="KW-1185">Reference proteome</keyword>
<dbReference type="RefSeq" id="XP_050562049.1">
    <property type="nucleotide sequence ID" value="XM_050706092.1"/>
</dbReference>
<evidence type="ECO:0000256" key="3">
    <source>
        <dbReference type="PROSITE-ProRule" id="PRU00221"/>
    </source>
</evidence>
<dbReference type="InterPro" id="IPR045151">
    <property type="entry name" value="DCAF8"/>
</dbReference>
<feature type="compositionally biased region" description="Low complexity" evidence="4">
    <location>
        <begin position="170"/>
        <end position="193"/>
    </location>
</feature>
<dbReference type="PANTHER" id="PTHR15574:SF21">
    <property type="entry name" value="DDB1- AND CUL4-ASSOCIATED FACTOR 8"/>
    <property type="match status" value="1"/>
</dbReference>
<feature type="region of interest" description="Disordered" evidence="4">
    <location>
        <begin position="169"/>
        <end position="231"/>
    </location>
</feature>
<dbReference type="InterPro" id="IPR036322">
    <property type="entry name" value="WD40_repeat_dom_sf"/>
</dbReference>
<gene>
    <name evidence="6" type="primary">LOC118265407</name>
</gene>
<sequence length="720" mass="79927">MEDNSSSDDEIPSSSTGPKSGGKKLKLNDGSSQDSVKETVVSESKDENVDSGVSADKSESTSSDDRAERAEGAQAPVQGPSNEEVIVAPSSSNVRAILLNIKRPKWSRNYRKRKTPGRDSDSDSSRDSDDLSVDETTPSGANDTSNTNTNSETESEHDIRRLADFLTPESDMSCHSNSASSSSSDTPGSFGSDNILGIPSGDSDTDDETPANRNLDNEGTEESEATIPPVLLKPRPKHSYLLLREIMNREMGLTFPCGKTAQDHAVFESRFYGSLHAVYRLKKLHNLNKHRGCVNSINFHPEGQLLASGSDDTNVVLWDWARNKPLSTIKTGHKSNVFQSKFLFLNAKSQVNIVTCARDGQVRLLQSHPSGGANAARRKLCSHSRAAHKLHVSAYEPHIVISAGEDGLVMQCDVRAEHPSRLFQVKDRSVVIPLYSVCGHPIETRDLIVAGRDKYVRLYDRRKSNKPLAFYCPASFSENSRSPGSQQTSQQDNLVVSNQRRRWIPATLEQIQGTVRRKVRLSMMHLTCAVYNHNGTEILGSYNDEDIYLFDVKKDVFDKTNTSERETVGYTHRYSGHRNSATFKGVSFYGPRSEYVVSGSDCSYIYIWDKKTESIVQWLVGDLSGVVNCVESHPKCPVLATSGLDKDVKIWMPKSQYDPTYDGIEKVVRENSMTQQRSPLFSDFLPTLYSAWRGENRLFSDDDSQPSGNIEFDGNVCTTF</sequence>
<dbReference type="GO" id="GO:0080008">
    <property type="term" value="C:Cul4-RING E3 ubiquitin ligase complex"/>
    <property type="evidence" value="ECO:0007669"/>
    <property type="project" value="TreeGrafter"/>
</dbReference>
<feature type="compositionally biased region" description="Polar residues" evidence="4">
    <location>
        <begin position="134"/>
        <end position="143"/>
    </location>
</feature>
<feature type="compositionally biased region" description="Acidic residues" evidence="4">
    <location>
        <begin position="1"/>
        <end position="11"/>
    </location>
</feature>
<dbReference type="InterPro" id="IPR015943">
    <property type="entry name" value="WD40/YVTN_repeat-like_dom_sf"/>
</dbReference>
<dbReference type="Pfam" id="PF00400">
    <property type="entry name" value="WD40"/>
    <property type="match status" value="3"/>
</dbReference>
<feature type="region of interest" description="Disordered" evidence="4">
    <location>
        <begin position="1"/>
        <end position="157"/>
    </location>
</feature>
<evidence type="ECO:0000313" key="5">
    <source>
        <dbReference type="Proteomes" id="UP000829999"/>
    </source>
</evidence>
<dbReference type="PANTHER" id="PTHR15574">
    <property type="entry name" value="WD REPEAT DOMAIN-CONTAINING FAMILY"/>
    <property type="match status" value="1"/>
</dbReference>
<proteinExistence type="predicted"/>
<dbReference type="GO" id="GO:0005737">
    <property type="term" value="C:cytoplasm"/>
    <property type="evidence" value="ECO:0007669"/>
    <property type="project" value="TreeGrafter"/>
</dbReference>
<dbReference type="PROSITE" id="PS50082">
    <property type="entry name" value="WD_REPEATS_2"/>
    <property type="match status" value="1"/>
</dbReference>